<dbReference type="InterPro" id="IPR012337">
    <property type="entry name" value="RNaseH-like_sf"/>
</dbReference>
<dbReference type="Pfam" id="PF13456">
    <property type="entry name" value="RVT_3"/>
    <property type="match status" value="1"/>
</dbReference>
<dbReference type="InterPro" id="IPR052929">
    <property type="entry name" value="RNase_H-like_EbsB-rel"/>
</dbReference>
<dbReference type="GO" id="GO:0003677">
    <property type="term" value="F:DNA binding"/>
    <property type="evidence" value="ECO:0007669"/>
    <property type="project" value="UniProtKB-KW"/>
</dbReference>
<comment type="caution">
    <text evidence="2">The sequence shown here is derived from an EMBL/GenBank/DDBJ whole genome shotgun (WGS) entry which is preliminary data.</text>
</comment>
<evidence type="ECO:0000313" key="2">
    <source>
        <dbReference type="EMBL" id="MCI61358.1"/>
    </source>
</evidence>
<dbReference type="InterPro" id="IPR036397">
    <property type="entry name" value="RNaseH_sf"/>
</dbReference>
<keyword evidence="2" id="KW-0238">DNA-binding</keyword>
<feature type="domain" description="RNase H type-1" evidence="1">
    <location>
        <begin position="4"/>
        <end position="76"/>
    </location>
</feature>
<dbReference type="InterPro" id="IPR044730">
    <property type="entry name" value="RNase_H-like_dom_plant"/>
</dbReference>
<proteinExistence type="predicted"/>
<dbReference type="EMBL" id="LXQA010598419">
    <property type="protein sequence ID" value="MCI61358.1"/>
    <property type="molecule type" value="Genomic_DNA"/>
</dbReference>
<dbReference type="GO" id="GO:0004523">
    <property type="term" value="F:RNA-DNA hybrid ribonuclease activity"/>
    <property type="evidence" value="ECO:0007669"/>
    <property type="project" value="InterPro"/>
</dbReference>
<dbReference type="PANTHER" id="PTHR47074">
    <property type="entry name" value="BNAC02G40300D PROTEIN"/>
    <property type="match status" value="1"/>
</dbReference>
<dbReference type="CDD" id="cd06222">
    <property type="entry name" value="RNase_H_like"/>
    <property type="match status" value="1"/>
</dbReference>
<name>A0A392TK80_9FABA</name>
<accession>A0A392TK80</accession>
<dbReference type="InterPro" id="IPR002156">
    <property type="entry name" value="RNaseH_domain"/>
</dbReference>
<evidence type="ECO:0000259" key="1">
    <source>
        <dbReference type="Pfam" id="PF13456"/>
    </source>
</evidence>
<dbReference type="Proteomes" id="UP000265520">
    <property type="component" value="Unassembled WGS sequence"/>
</dbReference>
<dbReference type="PANTHER" id="PTHR47074:SF48">
    <property type="entry name" value="POLYNUCLEOTIDYL TRANSFERASE, RIBONUCLEASE H-LIKE SUPERFAMILY PROTEIN"/>
    <property type="match status" value="1"/>
</dbReference>
<protein>
    <submittedName>
        <fullName evidence="2">Replication protein A 70 kDa dna-binding subunit</fullName>
    </submittedName>
</protein>
<feature type="non-terminal residue" evidence="2">
    <location>
        <position position="1"/>
    </location>
</feature>
<dbReference type="SUPFAM" id="SSF53098">
    <property type="entry name" value="Ribonuclease H-like"/>
    <property type="match status" value="1"/>
</dbReference>
<evidence type="ECO:0000313" key="3">
    <source>
        <dbReference type="Proteomes" id="UP000265520"/>
    </source>
</evidence>
<reference evidence="2 3" key="1">
    <citation type="journal article" date="2018" name="Front. Plant Sci.">
        <title>Red Clover (Trifolium pratense) and Zigzag Clover (T. medium) - A Picture of Genomic Similarities and Differences.</title>
        <authorList>
            <person name="Dluhosova J."/>
            <person name="Istvanek J."/>
            <person name="Nedelnik J."/>
            <person name="Repkova J."/>
        </authorList>
    </citation>
    <scope>NUCLEOTIDE SEQUENCE [LARGE SCALE GENOMIC DNA]</scope>
    <source>
        <strain evidence="3">cv. 10/8</strain>
        <tissue evidence="2">Leaf</tissue>
    </source>
</reference>
<keyword evidence="3" id="KW-1185">Reference proteome</keyword>
<dbReference type="Gene3D" id="3.30.420.10">
    <property type="entry name" value="Ribonuclease H-like superfamily/Ribonuclease H"/>
    <property type="match status" value="1"/>
</dbReference>
<organism evidence="2 3">
    <name type="scientific">Trifolium medium</name>
    <dbReference type="NCBI Taxonomy" id="97028"/>
    <lineage>
        <taxon>Eukaryota</taxon>
        <taxon>Viridiplantae</taxon>
        <taxon>Streptophyta</taxon>
        <taxon>Embryophyta</taxon>
        <taxon>Tracheophyta</taxon>
        <taxon>Spermatophyta</taxon>
        <taxon>Magnoliopsida</taxon>
        <taxon>eudicotyledons</taxon>
        <taxon>Gunneridae</taxon>
        <taxon>Pentapetalae</taxon>
        <taxon>rosids</taxon>
        <taxon>fabids</taxon>
        <taxon>Fabales</taxon>
        <taxon>Fabaceae</taxon>
        <taxon>Papilionoideae</taxon>
        <taxon>50 kb inversion clade</taxon>
        <taxon>NPAAA clade</taxon>
        <taxon>Hologalegina</taxon>
        <taxon>IRL clade</taxon>
        <taxon>Trifolieae</taxon>
        <taxon>Trifolium</taxon>
    </lineage>
</organism>
<dbReference type="AlphaFoldDB" id="A0A392TK80"/>
<sequence>GFYNEANKTSAGWCLRDHTGNFVAAGTYCYEGKCSVTEGESIAVLEAMKDMEQRGITHVIFETDSKSVVDAIHKRRVGN</sequence>